<sequence>LVETYSGSETTSLASTLYRYPVENGRRYHKYKEGEYWGPNDDQQNDQLDILHQIYLLLLDGKLFLAPIPDTPQKVLDVGTGTGLWAIDFADKYPSAQVVIGTDLSPIQPKWVPPNLQFEVEDAAEEWTYHPGTFDFIHVRGFYGCIRDWPAFYQQVLQNLKPGAWFEQVEYSVTWVSDDGTVPDDHVFKEWSDIFEEAGERIGKTFRIWAMQKELMLENGFAEVTEHRYKMPVGPWSSDPKLKEVGRWHLLECFQGIEGWAMALLTRVMGWSLEEVHVFLARVRAGLKDRKVHAYTSV</sequence>
<protein>
    <submittedName>
        <fullName evidence="1">S-adenosyl-L-methionine-dependent methyltransferase</fullName>
    </submittedName>
</protein>
<dbReference type="AlphaFoldDB" id="A0A6A5YC72"/>
<dbReference type="Proteomes" id="UP000799776">
    <property type="component" value="Unassembled WGS sequence"/>
</dbReference>
<dbReference type="InterPro" id="IPR029063">
    <property type="entry name" value="SAM-dependent_MTases_sf"/>
</dbReference>
<dbReference type="EMBL" id="ML978714">
    <property type="protein sequence ID" value="KAF2089279.1"/>
    <property type="molecule type" value="Genomic_DNA"/>
</dbReference>
<organism evidence="1 2">
    <name type="scientific">Saccharata proteae CBS 121410</name>
    <dbReference type="NCBI Taxonomy" id="1314787"/>
    <lineage>
        <taxon>Eukaryota</taxon>
        <taxon>Fungi</taxon>
        <taxon>Dikarya</taxon>
        <taxon>Ascomycota</taxon>
        <taxon>Pezizomycotina</taxon>
        <taxon>Dothideomycetes</taxon>
        <taxon>Dothideomycetes incertae sedis</taxon>
        <taxon>Botryosphaeriales</taxon>
        <taxon>Saccharataceae</taxon>
        <taxon>Saccharata</taxon>
    </lineage>
</organism>
<keyword evidence="2" id="KW-1185">Reference proteome</keyword>
<evidence type="ECO:0000313" key="2">
    <source>
        <dbReference type="Proteomes" id="UP000799776"/>
    </source>
</evidence>
<keyword evidence="1" id="KW-0489">Methyltransferase</keyword>
<dbReference type="GO" id="GO:0008168">
    <property type="term" value="F:methyltransferase activity"/>
    <property type="evidence" value="ECO:0007669"/>
    <property type="project" value="UniProtKB-KW"/>
</dbReference>
<evidence type="ECO:0000313" key="1">
    <source>
        <dbReference type="EMBL" id="KAF2089279.1"/>
    </source>
</evidence>
<name>A0A6A5YC72_9PEZI</name>
<feature type="non-terminal residue" evidence="1">
    <location>
        <position position="1"/>
    </location>
</feature>
<dbReference type="SUPFAM" id="SSF53335">
    <property type="entry name" value="S-adenosyl-L-methionine-dependent methyltransferases"/>
    <property type="match status" value="1"/>
</dbReference>
<proteinExistence type="predicted"/>
<keyword evidence="1" id="KW-0808">Transferase</keyword>
<dbReference type="Gene3D" id="3.40.50.150">
    <property type="entry name" value="Vaccinia Virus protein VP39"/>
    <property type="match status" value="1"/>
</dbReference>
<reference evidence="1" key="1">
    <citation type="journal article" date="2020" name="Stud. Mycol.">
        <title>101 Dothideomycetes genomes: a test case for predicting lifestyles and emergence of pathogens.</title>
        <authorList>
            <person name="Haridas S."/>
            <person name="Albert R."/>
            <person name="Binder M."/>
            <person name="Bloem J."/>
            <person name="Labutti K."/>
            <person name="Salamov A."/>
            <person name="Andreopoulos B."/>
            <person name="Baker S."/>
            <person name="Barry K."/>
            <person name="Bills G."/>
            <person name="Bluhm B."/>
            <person name="Cannon C."/>
            <person name="Castanera R."/>
            <person name="Culley D."/>
            <person name="Daum C."/>
            <person name="Ezra D."/>
            <person name="Gonzalez J."/>
            <person name="Henrissat B."/>
            <person name="Kuo A."/>
            <person name="Liang C."/>
            <person name="Lipzen A."/>
            <person name="Lutzoni F."/>
            <person name="Magnuson J."/>
            <person name="Mondo S."/>
            <person name="Nolan M."/>
            <person name="Ohm R."/>
            <person name="Pangilinan J."/>
            <person name="Park H.-J."/>
            <person name="Ramirez L."/>
            <person name="Alfaro M."/>
            <person name="Sun H."/>
            <person name="Tritt A."/>
            <person name="Yoshinaga Y."/>
            <person name="Zwiers L.-H."/>
            <person name="Turgeon B."/>
            <person name="Goodwin S."/>
            <person name="Spatafora J."/>
            <person name="Crous P."/>
            <person name="Grigoriev I."/>
        </authorList>
    </citation>
    <scope>NUCLEOTIDE SEQUENCE</scope>
    <source>
        <strain evidence="1">CBS 121410</strain>
    </source>
</reference>
<dbReference type="OrthoDB" id="2013972at2759"/>
<dbReference type="CDD" id="cd02440">
    <property type="entry name" value="AdoMet_MTases"/>
    <property type="match status" value="1"/>
</dbReference>
<accession>A0A6A5YC72</accession>
<dbReference type="Pfam" id="PF13489">
    <property type="entry name" value="Methyltransf_23"/>
    <property type="match status" value="1"/>
</dbReference>
<dbReference type="PANTHER" id="PTHR43591">
    <property type="entry name" value="METHYLTRANSFERASE"/>
    <property type="match status" value="1"/>
</dbReference>
<dbReference type="PANTHER" id="PTHR43591:SF10">
    <property type="entry name" value="ABC TRANSMEMBRANE TYPE-1 DOMAIN-CONTAINING PROTEIN-RELATED"/>
    <property type="match status" value="1"/>
</dbReference>
<dbReference type="GO" id="GO:0032259">
    <property type="term" value="P:methylation"/>
    <property type="evidence" value="ECO:0007669"/>
    <property type="project" value="UniProtKB-KW"/>
</dbReference>
<gene>
    <name evidence="1" type="ORF">K490DRAFT_37610</name>
</gene>